<dbReference type="SUPFAM" id="SSF52317">
    <property type="entry name" value="Class I glutamine amidotransferase-like"/>
    <property type="match status" value="1"/>
</dbReference>
<comment type="catalytic activity">
    <reaction evidence="1">
        <text>chorismate + L-glutamine = 4-amino-4-deoxychorismate + L-glutamate</text>
        <dbReference type="Rhea" id="RHEA:11672"/>
        <dbReference type="ChEBI" id="CHEBI:29748"/>
        <dbReference type="ChEBI" id="CHEBI:29985"/>
        <dbReference type="ChEBI" id="CHEBI:58359"/>
        <dbReference type="ChEBI" id="CHEBI:58406"/>
        <dbReference type="EC" id="2.6.1.85"/>
    </reaction>
</comment>
<feature type="domain" description="Chorismate-utilising enzyme C-terminal" evidence="12">
    <location>
        <begin position="671"/>
        <end position="966"/>
    </location>
</feature>
<dbReference type="GO" id="GO:0005737">
    <property type="term" value="C:cytoplasm"/>
    <property type="evidence" value="ECO:0007669"/>
    <property type="project" value="TreeGrafter"/>
</dbReference>
<organism evidence="13 14">
    <name type="scientific">Cylindrotheca closterium</name>
    <dbReference type="NCBI Taxonomy" id="2856"/>
    <lineage>
        <taxon>Eukaryota</taxon>
        <taxon>Sar</taxon>
        <taxon>Stramenopiles</taxon>
        <taxon>Ochrophyta</taxon>
        <taxon>Bacillariophyta</taxon>
        <taxon>Bacillariophyceae</taxon>
        <taxon>Bacillariophycidae</taxon>
        <taxon>Bacillariales</taxon>
        <taxon>Bacillariaceae</taxon>
        <taxon>Cylindrotheca</taxon>
    </lineage>
</organism>
<keyword evidence="6" id="KW-0289">Folate biosynthesis</keyword>
<evidence type="ECO:0000256" key="3">
    <source>
        <dbReference type="ARBA" id="ARBA00005970"/>
    </source>
</evidence>
<evidence type="ECO:0000256" key="1">
    <source>
        <dbReference type="ARBA" id="ARBA00001000"/>
    </source>
</evidence>
<dbReference type="PRINTS" id="PR00099">
    <property type="entry name" value="CPSGATASE"/>
</dbReference>
<dbReference type="PANTHER" id="PTHR11236:SF18">
    <property type="entry name" value="AMINODEOXYCHORISMATE SYNTHASE"/>
    <property type="match status" value="1"/>
</dbReference>
<evidence type="ECO:0000313" key="13">
    <source>
        <dbReference type="EMBL" id="CAJ1935082.1"/>
    </source>
</evidence>
<dbReference type="Pfam" id="PF00425">
    <property type="entry name" value="Chorismate_bind"/>
    <property type="match status" value="1"/>
</dbReference>
<proteinExistence type="inferred from homology"/>
<evidence type="ECO:0000256" key="2">
    <source>
        <dbReference type="ARBA" id="ARBA00005009"/>
    </source>
</evidence>
<dbReference type="AlphaFoldDB" id="A0AAD2CHY2"/>
<evidence type="ECO:0000256" key="10">
    <source>
        <dbReference type="SAM" id="MobiDB-lite"/>
    </source>
</evidence>
<evidence type="ECO:0000256" key="8">
    <source>
        <dbReference type="ARBA" id="ARBA00031329"/>
    </source>
</evidence>
<dbReference type="Pfam" id="PF00117">
    <property type="entry name" value="GATase"/>
    <property type="match status" value="1"/>
</dbReference>
<dbReference type="PRINTS" id="PR00097">
    <property type="entry name" value="ANTSNTHASEII"/>
</dbReference>
<dbReference type="PANTHER" id="PTHR11236">
    <property type="entry name" value="AMINOBENZOATE/ANTHRANILATE SYNTHASE"/>
    <property type="match status" value="1"/>
</dbReference>
<dbReference type="GO" id="GO:0000162">
    <property type="term" value="P:L-tryptophan biosynthetic process"/>
    <property type="evidence" value="ECO:0007669"/>
    <property type="project" value="TreeGrafter"/>
</dbReference>
<dbReference type="PRINTS" id="PR00096">
    <property type="entry name" value="GATASE"/>
</dbReference>
<evidence type="ECO:0000256" key="9">
    <source>
        <dbReference type="ARBA" id="ARBA00031904"/>
    </source>
</evidence>
<gene>
    <name evidence="13" type="ORF">CYCCA115_LOCUS4420</name>
</gene>
<dbReference type="Proteomes" id="UP001295423">
    <property type="component" value="Unassembled WGS sequence"/>
</dbReference>
<dbReference type="GO" id="GO:0046656">
    <property type="term" value="P:folic acid biosynthetic process"/>
    <property type="evidence" value="ECO:0007669"/>
    <property type="project" value="UniProtKB-KW"/>
</dbReference>
<keyword evidence="7" id="KW-0315">Glutamine amidotransferase</keyword>
<dbReference type="Gene3D" id="3.60.120.10">
    <property type="entry name" value="Anthranilate synthase"/>
    <property type="match status" value="1"/>
</dbReference>
<keyword evidence="5" id="KW-0808">Transferase</keyword>
<dbReference type="NCBIfam" id="TIGR00566">
    <property type="entry name" value="trpG_papA"/>
    <property type="match status" value="1"/>
</dbReference>
<evidence type="ECO:0000259" key="11">
    <source>
        <dbReference type="Pfam" id="PF00117"/>
    </source>
</evidence>
<comment type="similarity">
    <text evidence="3">In the C-terminal section; belongs to the anthranilate synthase component I family.</text>
</comment>
<evidence type="ECO:0000256" key="7">
    <source>
        <dbReference type="ARBA" id="ARBA00022962"/>
    </source>
</evidence>
<feature type="compositionally biased region" description="Low complexity" evidence="10">
    <location>
        <begin position="349"/>
        <end position="384"/>
    </location>
</feature>
<comment type="pathway">
    <text evidence="2">Cofactor biosynthesis; tetrahydrofolate biosynthesis; 4-aminobenzoate from chorismate: step 1/2.</text>
</comment>
<dbReference type="EMBL" id="CAKOGP040000446">
    <property type="protein sequence ID" value="CAJ1935082.1"/>
    <property type="molecule type" value="Genomic_DNA"/>
</dbReference>
<dbReference type="CDD" id="cd01743">
    <property type="entry name" value="GATase1_Anthranilate_Synthase"/>
    <property type="match status" value="1"/>
</dbReference>
<dbReference type="InterPro" id="IPR029062">
    <property type="entry name" value="Class_I_gatase-like"/>
</dbReference>
<keyword evidence="14" id="KW-1185">Reference proteome</keyword>
<feature type="compositionally biased region" description="Basic and acidic residues" evidence="10">
    <location>
        <begin position="570"/>
        <end position="586"/>
    </location>
</feature>
<feature type="region of interest" description="Disordered" evidence="10">
    <location>
        <begin position="561"/>
        <end position="591"/>
    </location>
</feature>
<feature type="region of interest" description="Disordered" evidence="10">
    <location>
        <begin position="326"/>
        <end position="384"/>
    </location>
</feature>
<dbReference type="EC" id="2.6.1.85" evidence="4"/>
<comment type="caution">
    <text evidence="13">The sequence shown here is derived from an EMBL/GenBank/DDBJ whole genome shotgun (WGS) entry which is preliminary data.</text>
</comment>
<evidence type="ECO:0000256" key="4">
    <source>
        <dbReference type="ARBA" id="ARBA00013139"/>
    </source>
</evidence>
<dbReference type="GO" id="GO:0046820">
    <property type="term" value="F:4-amino-4-deoxychorismate synthase activity"/>
    <property type="evidence" value="ECO:0007669"/>
    <property type="project" value="UniProtKB-EC"/>
</dbReference>
<dbReference type="SUPFAM" id="SSF56322">
    <property type="entry name" value="ADC synthase"/>
    <property type="match status" value="1"/>
</dbReference>
<dbReference type="InterPro" id="IPR006221">
    <property type="entry name" value="TrpG/PapA_dom"/>
</dbReference>
<name>A0AAD2CHY2_9STRA</name>
<sequence>MMKDGNSVVKSNKEIIFGSALVLLILAHAGILVQGFQFSSTTIQHQSHRIQNNHHHHLQPQSFPPTRLFGSHFLQPKHASSYLSSSVSLPMSDSDDIDEKESNNDDTKMPQKYNVSLLLIDHYDSFTYNLYDMLAQWTLEPPVVVTKDAFERWDEANFHGIDGIILSPGPGSPQEQPAFSKQAIRCNPNKPILGVCLGHQLLALEYGANVDKAPIPIHGQDHWIRTSTVDATNTTTTTNNNNNKNQFPSIFDRLPPSFRAVRYHSLAAYDVPNVLQVTATSADDNVIQGLQHIQNPHYGVQFHPESIGTQHGMDILKNFLHLTQQVKQQRNQEEESSLSKAKEDGNNTRSLLSSSKSRNKVNSGDESSSSSSTSTTTDNSSSSSKKSKFRVYVHVVEASSLNKDGDEKEEFSKVVVSTIMEPVDAFEIFYGDQPRAIWLDSSSASSSGRGTIDIMAAPTHSHDVIEHYVNDDQGDIMKQLEDRLFGDGPINSNAKNARDQRLYIVDSDFETIQDCADDLRDMPDPNLSSDNSPGEAIEPLPFEYRGGYLGFLGYEVRHETQRMLQQPQDGRVEKGKTYAKSNDSDGPKSSVPDSVFFLARKSMVYHHPTKAWYLIALVEEEAEVANSVEWMQQTASVLQRNDQHKKTPQRIGADGTQSKQQPLTFVPNRSKARYQQDIADCHEFIRMGESYELCLTNQLEAKVPQPLSTWNLYQTLRLRNPAPYSAYFRWNIENEASGGATTPEPSFAICCSSPERFMSVKRAKQHPLGPISLVAEAKPIKGTCARVEPQNGMCLSDSESREDERRARSLELSLKNRAENLMIVDLLRNDMSRVCQIGSVHVAKLMAIESFATVHQMVSTIRGTLSESENTLDLLRASFPGGSMTGAPKMRTLELLEELEDDVDRGPYAGSLGYLSVNGCMDMNIIIRSAVVTPNENGGRKVTIGAGGAITALSEMEDEYEEMLLKARAVVEAVQTWATARVDNHTFRETEVEKSVKV</sequence>
<evidence type="ECO:0000256" key="5">
    <source>
        <dbReference type="ARBA" id="ARBA00022679"/>
    </source>
</evidence>
<protein>
    <recommendedName>
        <fullName evidence="4">aminodeoxychorismate synthase</fullName>
        <ecNumber evidence="4">2.6.1.85</ecNumber>
    </recommendedName>
    <alternativeName>
        <fullName evidence="8">Para-aminobenzoate synthase</fullName>
    </alternativeName>
    <alternativeName>
        <fullName evidence="9">p-aminobenzoic acid synthase</fullName>
    </alternativeName>
</protein>
<dbReference type="InterPro" id="IPR015890">
    <property type="entry name" value="Chorismate_C"/>
</dbReference>
<evidence type="ECO:0000259" key="12">
    <source>
        <dbReference type="Pfam" id="PF00425"/>
    </source>
</evidence>
<dbReference type="PROSITE" id="PS51273">
    <property type="entry name" value="GATASE_TYPE_1"/>
    <property type="match status" value="1"/>
</dbReference>
<feature type="region of interest" description="Disordered" evidence="10">
    <location>
        <begin position="639"/>
        <end position="661"/>
    </location>
</feature>
<dbReference type="InterPro" id="IPR017926">
    <property type="entry name" value="GATASE"/>
</dbReference>
<reference evidence="13" key="1">
    <citation type="submission" date="2023-08" db="EMBL/GenBank/DDBJ databases">
        <authorList>
            <person name="Audoor S."/>
            <person name="Bilcke G."/>
        </authorList>
    </citation>
    <scope>NUCLEOTIDE SEQUENCE</scope>
</reference>
<dbReference type="InterPro" id="IPR019999">
    <property type="entry name" value="Anth_synth_I-like"/>
</dbReference>
<evidence type="ECO:0000256" key="6">
    <source>
        <dbReference type="ARBA" id="ARBA00022909"/>
    </source>
</evidence>
<feature type="domain" description="Glutamine amidotransferase" evidence="11">
    <location>
        <begin position="118"/>
        <end position="320"/>
    </location>
</feature>
<accession>A0AAD2CHY2</accession>
<evidence type="ECO:0000313" key="14">
    <source>
        <dbReference type="Proteomes" id="UP001295423"/>
    </source>
</evidence>
<dbReference type="InterPro" id="IPR005801">
    <property type="entry name" value="ADC_synthase"/>
</dbReference>
<dbReference type="GO" id="GO:0008153">
    <property type="term" value="P:4-aminobenzoate biosynthetic process"/>
    <property type="evidence" value="ECO:0007669"/>
    <property type="project" value="TreeGrafter"/>
</dbReference>
<feature type="region of interest" description="Disordered" evidence="10">
    <location>
        <begin position="85"/>
        <end position="108"/>
    </location>
</feature>
<dbReference type="Gene3D" id="3.40.50.880">
    <property type="match status" value="1"/>
</dbReference>